<evidence type="ECO:0000256" key="5">
    <source>
        <dbReference type="ARBA" id="ARBA00023237"/>
    </source>
</evidence>
<evidence type="ECO:0000256" key="2">
    <source>
        <dbReference type="ARBA" id="ARBA00006275"/>
    </source>
</evidence>
<keyword evidence="10" id="KW-1185">Reference proteome</keyword>
<protein>
    <submittedName>
        <fullName evidence="9">SusD family protein</fullName>
    </submittedName>
</protein>
<feature type="signal peptide" evidence="7">
    <location>
        <begin position="1"/>
        <end position="20"/>
    </location>
</feature>
<gene>
    <name evidence="9" type="ORF">SAMN05421813_108129</name>
</gene>
<evidence type="ECO:0000256" key="6">
    <source>
        <dbReference type="SAM" id="MobiDB-lite"/>
    </source>
</evidence>
<sequence length="436" mass="47702">MKTNILYRSLLSILILTASSCELDQSNPNSATDQQVLNTREGVIALSIGLRQFYSTTGLSQVMLTPTVTAREVKGIATFTNTLELEAGGTALPTANGNILSYWSTMQREMGMCENIIANAPKVANIEPALLSGIMAQAYLFKAISLASLAAAFEQANLNSSTTEPVQFVPRAAVMAEAIRLLDLGIATITTNPASAAFTNLVSGPDFDLKNTLYAYQARISLMAGDNQKALTNANLVDLSKTSKYSYTTLSPNPLYTIYNVTRSYRPRDNFGLPAALYEAGDKRYSFYFTTPRDIINTDPVVILTGFAASQTTSIPLYLTDEIKLIKAEATLRLNGSLTTALQLINEVRTQTSGDLYGVNAGLPAYTGAVTKDDLLLEVYKQRCTELYLSGLKWEDTRRFGRPVPPANNTERNRIFYPYPDQERLNNKNTPADPAI</sequence>
<dbReference type="Pfam" id="PF07980">
    <property type="entry name" value="SusD_RagB"/>
    <property type="match status" value="1"/>
</dbReference>
<feature type="domain" description="RagB/SusD" evidence="8">
    <location>
        <begin position="322"/>
        <end position="407"/>
    </location>
</feature>
<dbReference type="InterPro" id="IPR012944">
    <property type="entry name" value="SusD_RagB_dom"/>
</dbReference>
<evidence type="ECO:0000256" key="4">
    <source>
        <dbReference type="ARBA" id="ARBA00023136"/>
    </source>
</evidence>
<dbReference type="AlphaFoldDB" id="A0A1G9RRX9"/>
<reference evidence="10" key="1">
    <citation type="submission" date="2016-10" db="EMBL/GenBank/DDBJ databases">
        <authorList>
            <person name="Varghese N."/>
            <person name="Submissions S."/>
        </authorList>
    </citation>
    <scope>NUCLEOTIDE SEQUENCE [LARGE SCALE GENOMIC DNA]</scope>
    <source>
        <strain evidence="10">DSM 24536</strain>
    </source>
</reference>
<dbReference type="Proteomes" id="UP000199226">
    <property type="component" value="Unassembled WGS sequence"/>
</dbReference>
<evidence type="ECO:0000256" key="1">
    <source>
        <dbReference type="ARBA" id="ARBA00004442"/>
    </source>
</evidence>
<evidence type="ECO:0000259" key="8">
    <source>
        <dbReference type="Pfam" id="PF07980"/>
    </source>
</evidence>
<evidence type="ECO:0000256" key="3">
    <source>
        <dbReference type="ARBA" id="ARBA00022729"/>
    </source>
</evidence>
<comment type="subcellular location">
    <subcellularLocation>
        <location evidence="1">Cell outer membrane</location>
    </subcellularLocation>
</comment>
<dbReference type="PROSITE" id="PS51257">
    <property type="entry name" value="PROKAR_LIPOPROTEIN"/>
    <property type="match status" value="1"/>
</dbReference>
<dbReference type="STRING" id="990371.SAMN05421813_108129"/>
<keyword evidence="5" id="KW-0998">Cell outer membrane</keyword>
<feature type="region of interest" description="Disordered" evidence="6">
    <location>
        <begin position="403"/>
        <end position="436"/>
    </location>
</feature>
<feature type="chain" id="PRO_5011678687" evidence="7">
    <location>
        <begin position="21"/>
        <end position="436"/>
    </location>
</feature>
<dbReference type="Gene3D" id="1.25.40.390">
    <property type="match status" value="1"/>
</dbReference>
<proteinExistence type="inferred from homology"/>
<name>A0A1G9RRX9_9SPHI</name>
<dbReference type="RefSeq" id="WP_090703331.1">
    <property type="nucleotide sequence ID" value="NZ_FNHH01000008.1"/>
</dbReference>
<evidence type="ECO:0000313" key="9">
    <source>
        <dbReference type="EMBL" id="SDM25981.1"/>
    </source>
</evidence>
<keyword evidence="3 7" id="KW-0732">Signal</keyword>
<dbReference type="EMBL" id="FNHH01000008">
    <property type="protein sequence ID" value="SDM25981.1"/>
    <property type="molecule type" value="Genomic_DNA"/>
</dbReference>
<comment type="similarity">
    <text evidence="2">Belongs to the SusD family.</text>
</comment>
<dbReference type="InterPro" id="IPR011990">
    <property type="entry name" value="TPR-like_helical_dom_sf"/>
</dbReference>
<accession>A0A1G9RRX9</accession>
<dbReference type="GO" id="GO:0009279">
    <property type="term" value="C:cell outer membrane"/>
    <property type="evidence" value="ECO:0007669"/>
    <property type="project" value="UniProtKB-SubCell"/>
</dbReference>
<evidence type="ECO:0000313" key="10">
    <source>
        <dbReference type="Proteomes" id="UP000199226"/>
    </source>
</evidence>
<dbReference type="OrthoDB" id="1522814at2"/>
<organism evidence="9 10">
    <name type="scientific">Daejeonella rubra</name>
    <dbReference type="NCBI Taxonomy" id="990371"/>
    <lineage>
        <taxon>Bacteria</taxon>
        <taxon>Pseudomonadati</taxon>
        <taxon>Bacteroidota</taxon>
        <taxon>Sphingobacteriia</taxon>
        <taxon>Sphingobacteriales</taxon>
        <taxon>Sphingobacteriaceae</taxon>
        <taxon>Daejeonella</taxon>
    </lineage>
</organism>
<evidence type="ECO:0000256" key="7">
    <source>
        <dbReference type="SAM" id="SignalP"/>
    </source>
</evidence>
<keyword evidence="4" id="KW-0472">Membrane</keyword>
<dbReference type="SUPFAM" id="SSF48452">
    <property type="entry name" value="TPR-like"/>
    <property type="match status" value="1"/>
</dbReference>